<proteinExistence type="predicted"/>
<sequence length="107" mass="11813">MLPIDRGAFPPYEHGKSESNGIQKIGICPEIFSGSNFSSIYGIRYLSCHLFRNLRLENFEGDISCCPCDSAPTEIINAFSQTLHTKNSLKSAHLRSTPSGKSKTYAI</sequence>
<keyword evidence="2" id="KW-1185">Reference proteome</keyword>
<dbReference type="AlphaFoldDB" id="A0A8X6LVJ9"/>
<comment type="caution">
    <text evidence="1">The sequence shown here is derived from an EMBL/GenBank/DDBJ whole genome shotgun (WGS) entry which is preliminary data.</text>
</comment>
<accession>A0A8X6LVJ9</accession>
<evidence type="ECO:0000313" key="2">
    <source>
        <dbReference type="Proteomes" id="UP000887116"/>
    </source>
</evidence>
<dbReference type="Proteomes" id="UP000887116">
    <property type="component" value="Unassembled WGS sequence"/>
</dbReference>
<evidence type="ECO:0000313" key="1">
    <source>
        <dbReference type="EMBL" id="GFR22257.1"/>
    </source>
</evidence>
<protein>
    <submittedName>
        <fullName evidence="1">Uncharacterized protein</fullName>
    </submittedName>
</protein>
<dbReference type="EMBL" id="BMAO01038051">
    <property type="protein sequence ID" value="GFR22257.1"/>
    <property type="molecule type" value="Genomic_DNA"/>
</dbReference>
<name>A0A8X6LVJ9_TRICU</name>
<gene>
    <name evidence="1" type="ORF">TNCT_331681</name>
</gene>
<reference evidence="1" key="1">
    <citation type="submission" date="2020-07" db="EMBL/GenBank/DDBJ databases">
        <title>Multicomponent nature underlies the extraordinary mechanical properties of spider dragline silk.</title>
        <authorList>
            <person name="Kono N."/>
            <person name="Nakamura H."/>
            <person name="Mori M."/>
            <person name="Yoshida Y."/>
            <person name="Ohtoshi R."/>
            <person name="Malay A.D."/>
            <person name="Moran D.A.P."/>
            <person name="Tomita M."/>
            <person name="Numata K."/>
            <person name="Arakawa K."/>
        </authorList>
    </citation>
    <scope>NUCLEOTIDE SEQUENCE</scope>
</reference>
<organism evidence="1 2">
    <name type="scientific">Trichonephila clavata</name>
    <name type="common">Joro spider</name>
    <name type="synonym">Nephila clavata</name>
    <dbReference type="NCBI Taxonomy" id="2740835"/>
    <lineage>
        <taxon>Eukaryota</taxon>
        <taxon>Metazoa</taxon>
        <taxon>Ecdysozoa</taxon>
        <taxon>Arthropoda</taxon>
        <taxon>Chelicerata</taxon>
        <taxon>Arachnida</taxon>
        <taxon>Araneae</taxon>
        <taxon>Araneomorphae</taxon>
        <taxon>Entelegynae</taxon>
        <taxon>Araneoidea</taxon>
        <taxon>Nephilidae</taxon>
        <taxon>Trichonephila</taxon>
    </lineage>
</organism>